<proteinExistence type="predicted"/>
<evidence type="ECO:0000256" key="2">
    <source>
        <dbReference type="ARBA" id="ARBA00022603"/>
    </source>
</evidence>
<evidence type="ECO:0000259" key="9">
    <source>
        <dbReference type="PROSITE" id="PS50102"/>
    </source>
</evidence>
<dbReference type="InterPro" id="IPR012677">
    <property type="entry name" value="Nucleotide-bd_a/b_plait_sf"/>
</dbReference>
<feature type="compositionally biased region" description="Polar residues" evidence="8">
    <location>
        <begin position="282"/>
        <end position="300"/>
    </location>
</feature>
<evidence type="ECO:0000313" key="11">
    <source>
        <dbReference type="Proteomes" id="UP000829720"/>
    </source>
</evidence>
<comment type="caution">
    <text evidence="10">The sequence shown here is derived from an EMBL/GenBank/DDBJ whole genome shotgun (WGS) entry which is preliminary data.</text>
</comment>
<dbReference type="PANTHER" id="PTHR45814:SF1">
    <property type="entry name" value="HISTONE-LYSINE N-METHYLTRANSFERASE SETD1B"/>
    <property type="match status" value="1"/>
</dbReference>
<dbReference type="InterPro" id="IPR044570">
    <property type="entry name" value="Set1-like"/>
</dbReference>
<feature type="compositionally biased region" description="Basic and acidic residues" evidence="8">
    <location>
        <begin position="1"/>
        <end position="18"/>
    </location>
</feature>
<name>A0A8T3CC73_9TELE</name>
<feature type="compositionally biased region" description="Acidic residues" evidence="8">
    <location>
        <begin position="462"/>
        <end position="471"/>
    </location>
</feature>
<dbReference type="Proteomes" id="UP000829720">
    <property type="component" value="Unassembled WGS sequence"/>
</dbReference>
<feature type="domain" description="RRM" evidence="9">
    <location>
        <begin position="107"/>
        <end position="195"/>
    </location>
</feature>
<dbReference type="Gene3D" id="3.30.70.330">
    <property type="match status" value="1"/>
</dbReference>
<dbReference type="GO" id="GO:0048188">
    <property type="term" value="C:Set1C/COMPASS complex"/>
    <property type="evidence" value="ECO:0007669"/>
    <property type="project" value="TreeGrafter"/>
</dbReference>
<dbReference type="InterPro" id="IPR035979">
    <property type="entry name" value="RBD_domain_sf"/>
</dbReference>
<keyword evidence="3" id="KW-0808">Transferase</keyword>
<organism evidence="10 11">
    <name type="scientific">Albula goreensis</name>
    <dbReference type="NCBI Taxonomy" id="1534307"/>
    <lineage>
        <taxon>Eukaryota</taxon>
        <taxon>Metazoa</taxon>
        <taxon>Chordata</taxon>
        <taxon>Craniata</taxon>
        <taxon>Vertebrata</taxon>
        <taxon>Euteleostomi</taxon>
        <taxon>Actinopterygii</taxon>
        <taxon>Neopterygii</taxon>
        <taxon>Teleostei</taxon>
        <taxon>Albuliformes</taxon>
        <taxon>Albulidae</taxon>
        <taxon>Albula</taxon>
    </lineage>
</organism>
<feature type="region of interest" description="Disordered" evidence="8">
    <location>
        <begin position="260"/>
        <end position="370"/>
    </location>
</feature>
<gene>
    <name evidence="10" type="ORF">AGOR_G00250260</name>
</gene>
<feature type="compositionally biased region" description="Polar residues" evidence="8">
    <location>
        <begin position="260"/>
        <end position="272"/>
    </location>
</feature>
<dbReference type="Pfam" id="PF00076">
    <property type="entry name" value="RRM_1"/>
    <property type="match status" value="1"/>
</dbReference>
<dbReference type="OrthoDB" id="308383at2759"/>
<evidence type="ECO:0000256" key="1">
    <source>
        <dbReference type="ARBA" id="ARBA00004123"/>
    </source>
</evidence>
<evidence type="ECO:0000256" key="4">
    <source>
        <dbReference type="ARBA" id="ARBA00022691"/>
    </source>
</evidence>
<dbReference type="FunFam" id="3.30.70.330:FF:000178">
    <property type="entry name" value="Histone-lysine N-methyltransferase"/>
    <property type="match status" value="1"/>
</dbReference>
<keyword evidence="7" id="KW-0694">RNA-binding</keyword>
<feature type="compositionally biased region" description="Polar residues" evidence="8">
    <location>
        <begin position="19"/>
        <end position="34"/>
    </location>
</feature>
<evidence type="ECO:0000256" key="6">
    <source>
        <dbReference type="ARBA" id="ARBA00023242"/>
    </source>
</evidence>
<keyword evidence="5" id="KW-0156">Chromatin regulator</keyword>
<dbReference type="AlphaFoldDB" id="A0A8T3CC73"/>
<reference evidence="10" key="1">
    <citation type="submission" date="2021-01" db="EMBL/GenBank/DDBJ databases">
        <authorList>
            <person name="Zahm M."/>
            <person name="Roques C."/>
            <person name="Cabau C."/>
            <person name="Klopp C."/>
            <person name="Donnadieu C."/>
            <person name="Jouanno E."/>
            <person name="Lampietro C."/>
            <person name="Louis A."/>
            <person name="Herpin A."/>
            <person name="Echchiki A."/>
            <person name="Berthelot C."/>
            <person name="Parey E."/>
            <person name="Roest-Crollius H."/>
            <person name="Braasch I."/>
            <person name="Postlethwait J."/>
            <person name="Bobe J."/>
            <person name="Montfort J."/>
            <person name="Bouchez O."/>
            <person name="Begum T."/>
            <person name="Mejri S."/>
            <person name="Adams A."/>
            <person name="Chen W.-J."/>
            <person name="Guiguen Y."/>
        </authorList>
    </citation>
    <scope>NUCLEOTIDE SEQUENCE</scope>
    <source>
        <tissue evidence="10">Blood</tissue>
    </source>
</reference>
<keyword evidence="2" id="KW-0489">Methyltransferase</keyword>
<dbReference type="SUPFAM" id="SSF54928">
    <property type="entry name" value="RNA-binding domain, RBD"/>
    <property type="match status" value="1"/>
</dbReference>
<sequence>MSKSGERNRISEYHDRKQSSSLSNGMETNHSVSGSGERRSHHWRSYKLIIDPALTKRSQKLYRYDGQTFSMPNPGMSPVDTVRDPRIGRIWSKYKETDLPVPKFKIDECYVGRVPPKEVTFAKLNDNVGEKFLTDMCKKYGDIEQVQILYNPKNKRHLGIAKVVFGSVRAAKDAVQNLHNTSVMGNIIHVELDPRGENRMRYFQLLVDGTYTPQTLPVGGEEPPTVLPLSLADALQVCESVKRLAEGIVTPSTVGTPLSLDTPSSFGHTPQVAQAIPHGTPRSASATPLSQDSAYSSRHNTPAYKPRRLDSKFHNAYNRRHEHHYVYSGPRPRLRRASVSPQPGLADRDAAAGPPGQAAFPERGAPADGREPRFLLPLLLVSLPQQSPAPPSFRPPSTGLEDISPTPLPDSDDSDSDEPAQTLPGQATPAEEPQVHSGEAKDDAMNHSADDKMEEGGQSSGEDMEISDDETPVAPITGGEIAKGILINSAPPPAISIPPPASHPFPLPRTLPLPLPNQPSRCCPHRTPHTCPQ</sequence>
<keyword evidence="6" id="KW-0539">Nucleus</keyword>
<keyword evidence="4" id="KW-0949">S-adenosyl-L-methionine</keyword>
<dbReference type="PANTHER" id="PTHR45814">
    <property type="entry name" value="HISTONE-LYSINE N-METHYLTRANSFERASE SETD1"/>
    <property type="match status" value="1"/>
</dbReference>
<keyword evidence="11" id="KW-1185">Reference proteome</keyword>
<evidence type="ECO:0000313" key="10">
    <source>
        <dbReference type="EMBL" id="KAI1882396.1"/>
    </source>
</evidence>
<dbReference type="PROSITE" id="PS50102">
    <property type="entry name" value="RRM"/>
    <property type="match status" value="1"/>
</dbReference>
<comment type="subcellular location">
    <subcellularLocation>
        <location evidence="1">Nucleus</location>
    </subcellularLocation>
</comment>
<feature type="region of interest" description="Disordered" evidence="8">
    <location>
        <begin position="1"/>
        <end position="38"/>
    </location>
</feature>
<accession>A0A8T3CC73</accession>
<feature type="compositionally biased region" description="Basic and acidic residues" evidence="8">
    <location>
        <begin position="438"/>
        <end position="455"/>
    </location>
</feature>
<evidence type="ECO:0000256" key="3">
    <source>
        <dbReference type="ARBA" id="ARBA00022679"/>
    </source>
</evidence>
<dbReference type="GO" id="GO:0042800">
    <property type="term" value="F:histone H3K4 methyltransferase activity"/>
    <property type="evidence" value="ECO:0007669"/>
    <property type="project" value="InterPro"/>
</dbReference>
<dbReference type="SMART" id="SM00360">
    <property type="entry name" value="RRM"/>
    <property type="match status" value="1"/>
</dbReference>
<dbReference type="GO" id="GO:0003723">
    <property type="term" value="F:RNA binding"/>
    <property type="evidence" value="ECO:0007669"/>
    <property type="project" value="UniProtKB-UniRule"/>
</dbReference>
<dbReference type="InterPro" id="IPR000504">
    <property type="entry name" value="RRM_dom"/>
</dbReference>
<evidence type="ECO:0000256" key="5">
    <source>
        <dbReference type="ARBA" id="ARBA00022853"/>
    </source>
</evidence>
<dbReference type="EMBL" id="JAERUA010000025">
    <property type="protein sequence ID" value="KAI1882396.1"/>
    <property type="molecule type" value="Genomic_DNA"/>
</dbReference>
<evidence type="ECO:0000256" key="7">
    <source>
        <dbReference type="PROSITE-ProRule" id="PRU00176"/>
    </source>
</evidence>
<dbReference type="GO" id="GO:0032259">
    <property type="term" value="P:methylation"/>
    <property type="evidence" value="ECO:0007669"/>
    <property type="project" value="UniProtKB-KW"/>
</dbReference>
<protein>
    <recommendedName>
        <fullName evidence="9">RRM domain-containing protein</fullName>
    </recommendedName>
</protein>
<evidence type="ECO:0000256" key="8">
    <source>
        <dbReference type="SAM" id="MobiDB-lite"/>
    </source>
</evidence>
<feature type="region of interest" description="Disordered" evidence="8">
    <location>
        <begin position="386"/>
        <end position="480"/>
    </location>
</feature>